<feature type="compositionally biased region" description="Basic residues" evidence="2">
    <location>
        <begin position="1"/>
        <end position="12"/>
    </location>
</feature>
<sequence length="587" mass="67377">MGVKKSKVRSKNKSSSNNKTPIFVNDKKLLKIFGQSECNENDSDRYQCHYYCKSCVDVDIDTEYIFYKPFIASTNANEKLKVFIKSLKIYFEKHPDNCSGFSFELIKQLDVYNFIVKKFHKHFCLNIFDLDKKSKVELFCCDCKYKVLTQIPLNITENSSLPKHDCLTGTKLMNKKRSISAVVNNEADKLENEIEKKRQKRAVSEQLIGTEKQILNENEEKSYEKGNSENESDNQNKSNMIPKPLKLRIKDSTVGKESVKNNSTEKHQQSKAKLLIAKGKKKLQKNNSKRQMSIVDILQKGKQNRENKSSITHISDLETNAVNTQNGRTLRTMASSSSKSISDQKHINPLNGDLIDEQISRLEPITNLDFNSKNDINERPKTYNQSSNKPSLPVRSISASASNSRPGLTQLNLFKRSISSQPLYLDEGFFSDHDDDDDEEKEEVKEEIKEKEAKIPTTKQPIWDSDFKLSLDLDDLDDDEDEEEEDNKEKEVNVDEKEVNIEEDVNDKEGLPQTFVEQEKTKRKTEYILLSPENLKHVHDVTTNNDDCENVNRIISNVSVDFAKINDFKNVKQNAKSKSPTLGTQNL</sequence>
<dbReference type="EMBL" id="LXPE01000001">
    <property type="protein sequence ID" value="OBA29127.1"/>
    <property type="molecule type" value="Genomic_DNA"/>
</dbReference>
<evidence type="ECO:0000256" key="2">
    <source>
        <dbReference type="SAM" id="MobiDB-lite"/>
    </source>
</evidence>
<keyword evidence="1" id="KW-0175">Coiled coil</keyword>
<evidence type="ECO:0000313" key="3">
    <source>
        <dbReference type="EMBL" id="OBA29127.1"/>
    </source>
</evidence>
<feature type="compositionally biased region" description="Basic and acidic residues" evidence="2">
    <location>
        <begin position="218"/>
        <end position="228"/>
    </location>
</feature>
<dbReference type="Proteomes" id="UP000092321">
    <property type="component" value="Unassembled WGS sequence"/>
</dbReference>
<organism evidence="3 4">
    <name type="scientific">Hanseniaspora valbyensis NRRL Y-1626</name>
    <dbReference type="NCBI Taxonomy" id="766949"/>
    <lineage>
        <taxon>Eukaryota</taxon>
        <taxon>Fungi</taxon>
        <taxon>Dikarya</taxon>
        <taxon>Ascomycota</taxon>
        <taxon>Saccharomycotina</taxon>
        <taxon>Saccharomycetes</taxon>
        <taxon>Saccharomycodales</taxon>
        <taxon>Saccharomycodaceae</taxon>
        <taxon>Hanseniaspora</taxon>
    </lineage>
</organism>
<feature type="compositionally biased region" description="Polar residues" evidence="2">
    <location>
        <begin position="397"/>
        <end position="406"/>
    </location>
</feature>
<feature type="coiled-coil region" evidence="1">
    <location>
        <begin position="173"/>
        <end position="207"/>
    </location>
</feature>
<protein>
    <submittedName>
        <fullName evidence="3">Uncharacterized protein</fullName>
    </submittedName>
</protein>
<comment type="caution">
    <text evidence="3">The sequence shown here is derived from an EMBL/GenBank/DDBJ whole genome shotgun (WGS) entry which is preliminary data.</text>
</comment>
<keyword evidence="4" id="KW-1185">Reference proteome</keyword>
<feature type="region of interest" description="Disordered" evidence="2">
    <location>
        <begin position="209"/>
        <end position="271"/>
    </location>
</feature>
<feature type="region of interest" description="Disordered" evidence="2">
    <location>
        <begin position="1"/>
        <end position="21"/>
    </location>
</feature>
<evidence type="ECO:0000313" key="4">
    <source>
        <dbReference type="Proteomes" id="UP000092321"/>
    </source>
</evidence>
<feature type="region of interest" description="Disordered" evidence="2">
    <location>
        <begin position="370"/>
        <end position="406"/>
    </location>
</feature>
<proteinExistence type="predicted"/>
<accession>A0A1B7TK62</accession>
<feature type="compositionally biased region" description="Basic and acidic residues" evidence="2">
    <location>
        <begin position="248"/>
        <end position="268"/>
    </location>
</feature>
<feature type="region of interest" description="Disordered" evidence="2">
    <location>
        <begin position="426"/>
        <end position="459"/>
    </location>
</feature>
<reference evidence="4" key="1">
    <citation type="journal article" date="2016" name="Proc. Natl. Acad. Sci. U.S.A.">
        <title>Comparative genomics of biotechnologically important yeasts.</title>
        <authorList>
            <person name="Riley R."/>
            <person name="Haridas S."/>
            <person name="Wolfe K.H."/>
            <person name="Lopes M.R."/>
            <person name="Hittinger C.T."/>
            <person name="Goeker M."/>
            <person name="Salamov A.A."/>
            <person name="Wisecaver J.H."/>
            <person name="Long T.M."/>
            <person name="Calvey C.H."/>
            <person name="Aerts A.L."/>
            <person name="Barry K.W."/>
            <person name="Choi C."/>
            <person name="Clum A."/>
            <person name="Coughlan A.Y."/>
            <person name="Deshpande S."/>
            <person name="Douglass A.P."/>
            <person name="Hanson S.J."/>
            <person name="Klenk H.-P."/>
            <person name="LaButti K.M."/>
            <person name="Lapidus A."/>
            <person name="Lindquist E.A."/>
            <person name="Lipzen A.M."/>
            <person name="Meier-Kolthoff J.P."/>
            <person name="Ohm R.A."/>
            <person name="Otillar R.P."/>
            <person name="Pangilinan J.L."/>
            <person name="Peng Y."/>
            <person name="Rokas A."/>
            <person name="Rosa C.A."/>
            <person name="Scheuner C."/>
            <person name="Sibirny A.A."/>
            <person name="Slot J.C."/>
            <person name="Stielow J.B."/>
            <person name="Sun H."/>
            <person name="Kurtzman C.P."/>
            <person name="Blackwell M."/>
            <person name="Grigoriev I.V."/>
            <person name="Jeffries T.W."/>
        </authorList>
    </citation>
    <scope>NUCLEOTIDE SEQUENCE [LARGE SCALE GENOMIC DNA]</scope>
    <source>
        <strain evidence="4">NRRL Y-1626</strain>
    </source>
</reference>
<gene>
    <name evidence="3" type="ORF">HANVADRAFT_184</name>
</gene>
<dbReference type="AlphaFoldDB" id="A0A1B7TK62"/>
<feature type="compositionally biased region" description="Basic and acidic residues" evidence="2">
    <location>
        <begin position="442"/>
        <end position="454"/>
    </location>
</feature>
<name>A0A1B7TK62_9ASCO</name>
<evidence type="ECO:0000256" key="1">
    <source>
        <dbReference type="SAM" id="Coils"/>
    </source>
</evidence>